<comment type="caution">
    <text evidence="1">The sequence shown here is derived from an EMBL/GenBank/DDBJ whole genome shotgun (WGS) entry which is preliminary data.</text>
</comment>
<gene>
    <name evidence="1" type="primary">RIM8</name>
    <name evidence="1" type="ORF">LOY88_006383</name>
</gene>
<accession>A0ACB8UN50</accession>
<evidence type="ECO:0000313" key="1">
    <source>
        <dbReference type="EMBL" id="KAI2382012.1"/>
    </source>
</evidence>
<organism evidence="1">
    <name type="scientific">Ophidiomyces ophidiicola</name>
    <dbReference type="NCBI Taxonomy" id="1387563"/>
    <lineage>
        <taxon>Eukaryota</taxon>
        <taxon>Fungi</taxon>
        <taxon>Dikarya</taxon>
        <taxon>Ascomycota</taxon>
        <taxon>Pezizomycotina</taxon>
        <taxon>Eurotiomycetes</taxon>
        <taxon>Eurotiomycetidae</taxon>
        <taxon>Onygenales</taxon>
        <taxon>Onygenaceae</taxon>
        <taxon>Ophidiomyces</taxon>
    </lineage>
</organism>
<sequence>MALDAPPGSPARAPSPSPSPSSPPPRPRSLLSRFTDRFGARNRAVAAFHVEPDDPWRSYAPGDLVRGAVRLTVVKPLRITHLVVCLHGSARVFKNPVAPADAAAAAAGLVAPGRGRRNGEYRGNGLATLFEDEVVLCGDGRLREGVYHFRFELAFPPYSLPSSISFERGAIAYVLTATLTRPTTISPTMTCDANVLLLESIDIAHLPVPKPRVISLEPVARRSALPRTRSKAASDELPPADPPPPPPPPPPPRSPVPSERSHNSSCRTNSTQSFHIVSEPSSARGLPAARPDDADADHDDGLWPTAASPEITATARVLRAGVLPGDLLPITLAIKHSKPVRSANGVIITLYRLGRIDMYPQLPVGTPEHGKKPVFEDYYPKSRTGLGGLSFGVTRTTSVFRKDLSQVFCPLIVDPTSMTADIKASIRIPENAFPTITRVPGAMISFRYYVELVVDIRGKLTGHDRFPLPLPRINMTGHHGLPAAAAATSHAATTILDTDHVRRDKSVISCLFEVTVGSKDSSRRQRPDDSSLPDHPQTPPPPADEYHPLHPTHDEPPVFVPPPQPEETVDEKTRLRRAEEMLLPSAPPLSDDDDPGGPSSSASLPPPSAPVLDDCSEYFPSDFPPLDHHHHHHHPRNASPAVSAPSTDTITPTCHHSSSPDPHHTFPYSPPPPRPPPPPPPPDDKQELERQRLLAQASAPPPDDDDDLTAAAVAAASEHGAGPSSEVPSAPVLTEEDIMGHPVLILEEEESLPRYQRGNWDLHSRANVNVNANGS</sequence>
<name>A0ACB8UN50_9EURO</name>
<dbReference type="EMBL" id="JALBCA010000150">
    <property type="protein sequence ID" value="KAI2382012.1"/>
    <property type="molecule type" value="Genomic_DNA"/>
</dbReference>
<reference evidence="1" key="1">
    <citation type="journal article" date="2022" name="bioRxiv">
        <title>Population genetic analysis of Ophidiomyces ophidiicola, the causative agent of snake fungal disease, indicates recent introductions to the USA.</title>
        <authorList>
            <person name="Ladner J.T."/>
            <person name="Palmer J.M."/>
            <person name="Ettinger C.L."/>
            <person name="Stajich J.E."/>
            <person name="Farrell T.M."/>
            <person name="Glorioso B.M."/>
            <person name="Lawson B."/>
            <person name="Price S.J."/>
            <person name="Stengle A.G."/>
            <person name="Grear D.A."/>
            <person name="Lorch J.M."/>
        </authorList>
    </citation>
    <scope>NUCLEOTIDE SEQUENCE</scope>
    <source>
        <strain evidence="1">NWHC 24266-5</strain>
    </source>
</reference>
<proteinExistence type="predicted"/>
<protein>
    <submittedName>
        <fullName evidence="1">Ph-response sensor protein</fullName>
    </submittedName>
</protein>